<keyword evidence="3" id="KW-0472">Membrane</keyword>
<feature type="domain" description="V-SNARE coiled-coil homology" evidence="4">
    <location>
        <begin position="137"/>
        <end position="197"/>
    </location>
</feature>
<dbReference type="PANTHER" id="PTHR45806:SF1">
    <property type="entry name" value="SYNAPTOBREVIN HOMOLOG YKT6"/>
    <property type="match status" value="1"/>
</dbReference>
<dbReference type="InterPro" id="IPR042855">
    <property type="entry name" value="V_SNARE_CC"/>
</dbReference>
<sequence>MQQNNANKIIFFMFGTEYKDILMQATNPSELQQQIEKSKNTKNQILSVGLQPNERQKLTGKNSFWYCQRDNHGFYYYLQSGQKYPERIAYKFIQELLKHLETLPNLETADETEIKYHCKSKVQELLQKYNDLASIDKVSEAEANLDQVRLQMNDNIHNMVGNQKQLDDLHEKSRGLQNAGEKLQKQSHDLERIMYYRNLKLKIMVALIVIGVLLIILIPIIGDGVGAIKGSDKDDSKNENSNQSDEASKSSSSGSRILLEIIQSFI</sequence>
<evidence type="ECO:0000256" key="3">
    <source>
        <dbReference type="SAM" id="Phobius"/>
    </source>
</evidence>
<evidence type="ECO:0000313" key="6">
    <source>
        <dbReference type="Proteomes" id="UP000054937"/>
    </source>
</evidence>
<comment type="caution">
    <text evidence="5">The sequence shown here is derived from an EMBL/GenBank/DDBJ whole genome shotgun (WGS) entry which is preliminary data.</text>
</comment>
<dbReference type="InterPro" id="IPR011012">
    <property type="entry name" value="Longin-like_dom_sf"/>
</dbReference>
<reference evidence="5 6" key="1">
    <citation type="journal article" date="2015" name="Sci. Rep.">
        <title>Genome of the facultative scuticociliatosis pathogen Pseudocohnilembus persalinus provides insight into its virulence through horizontal gene transfer.</title>
        <authorList>
            <person name="Xiong J."/>
            <person name="Wang G."/>
            <person name="Cheng J."/>
            <person name="Tian M."/>
            <person name="Pan X."/>
            <person name="Warren A."/>
            <person name="Jiang C."/>
            <person name="Yuan D."/>
            <person name="Miao W."/>
        </authorList>
    </citation>
    <scope>NUCLEOTIDE SEQUENCE [LARGE SCALE GENOMIC DNA]</scope>
    <source>
        <strain evidence="5">36N120E</strain>
    </source>
</reference>
<dbReference type="OMA" id="RVNDHQL"/>
<keyword evidence="6" id="KW-1185">Reference proteome</keyword>
<dbReference type="GO" id="GO:0005794">
    <property type="term" value="C:Golgi apparatus"/>
    <property type="evidence" value="ECO:0007669"/>
    <property type="project" value="TreeGrafter"/>
</dbReference>
<dbReference type="PANTHER" id="PTHR45806">
    <property type="entry name" value="SYNAPTOBREVIN HOMOLOG YKT6"/>
    <property type="match status" value="1"/>
</dbReference>
<proteinExistence type="predicted"/>
<dbReference type="AlphaFoldDB" id="A0A0V0R3W9"/>
<evidence type="ECO:0000256" key="2">
    <source>
        <dbReference type="SAM" id="MobiDB-lite"/>
    </source>
</evidence>
<organism evidence="5 6">
    <name type="scientific">Pseudocohnilembus persalinus</name>
    <name type="common">Ciliate</name>
    <dbReference type="NCBI Taxonomy" id="266149"/>
    <lineage>
        <taxon>Eukaryota</taxon>
        <taxon>Sar</taxon>
        <taxon>Alveolata</taxon>
        <taxon>Ciliophora</taxon>
        <taxon>Intramacronucleata</taxon>
        <taxon>Oligohymenophorea</taxon>
        <taxon>Scuticociliatia</taxon>
        <taxon>Philasterida</taxon>
        <taxon>Pseudocohnilembidae</taxon>
        <taxon>Pseudocohnilembus</taxon>
    </lineage>
</organism>
<keyword evidence="3" id="KW-0812">Transmembrane</keyword>
<keyword evidence="1" id="KW-0175">Coiled coil</keyword>
<feature type="transmembrane region" description="Helical" evidence="3">
    <location>
        <begin position="201"/>
        <end position="221"/>
    </location>
</feature>
<name>A0A0V0R3W9_PSEPJ</name>
<protein>
    <submittedName>
        <fullName evidence="5">Longin-like domain</fullName>
    </submittedName>
</protein>
<feature type="region of interest" description="Disordered" evidence="2">
    <location>
        <begin position="231"/>
        <end position="254"/>
    </location>
</feature>
<dbReference type="GO" id="GO:0005484">
    <property type="term" value="F:SNAP receptor activity"/>
    <property type="evidence" value="ECO:0007669"/>
    <property type="project" value="TreeGrafter"/>
</dbReference>
<dbReference type="Gene3D" id="1.20.5.110">
    <property type="match status" value="1"/>
</dbReference>
<dbReference type="InterPro" id="IPR001388">
    <property type="entry name" value="Synaptobrevin-like"/>
</dbReference>
<dbReference type="PRINTS" id="PR00219">
    <property type="entry name" value="SYNAPTOBREVN"/>
</dbReference>
<gene>
    <name evidence="5" type="ORF">PPERSA_05850</name>
</gene>
<dbReference type="GO" id="GO:0016020">
    <property type="term" value="C:membrane"/>
    <property type="evidence" value="ECO:0007669"/>
    <property type="project" value="InterPro"/>
</dbReference>
<dbReference type="PROSITE" id="PS50892">
    <property type="entry name" value="V_SNARE"/>
    <property type="match status" value="1"/>
</dbReference>
<dbReference type="OrthoDB" id="343312at2759"/>
<dbReference type="CDD" id="cd15843">
    <property type="entry name" value="R-SNARE"/>
    <property type="match status" value="1"/>
</dbReference>
<evidence type="ECO:0000256" key="1">
    <source>
        <dbReference type="PROSITE-ProRule" id="PRU00290"/>
    </source>
</evidence>
<dbReference type="SUPFAM" id="SSF58038">
    <property type="entry name" value="SNARE fusion complex"/>
    <property type="match status" value="1"/>
</dbReference>
<feature type="compositionally biased region" description="Low complexity" evidence="2">
    <location>
        <begin position="241"/>
        <end position="254"/>
    </location>
</feature>
<dbReference type="EMBL" id="LDAU01000053">
    <property type="protein sequence ID" value="KRX09181.1"/>
    <property type="molecule type" value="Genomic_DNA"/>
</dbReference>
<dbReference type="GO" id="GO:0006888">
    <property type="term" value="P:endoplasmic reticulum to Golgi vesicle-mediated transport"/>
    <property type="evidence" value="ECO:0007669"/>
    <property type="project" value="TreeGrafter"/>
</dbReference>
<keyword evidence="3" id="KW-1133">Transmembrane helix</keyword>
<dbReference type="SUPFAM" id="SSF64356">
    <property type="entry name" value="SNARE-like"/>
    <property type="match status" value="1"/>
</dbReference>
<dbReference type="Proteomes" id="UP000054937">
    <property type="component" value="Unassembled WGS sequence"/>
</dbReference>
<dbReference type="Pfam" id="PF00957">
    <property type="entry name" value="Synaptobrevin"/>
    <property type="match status" value="1"/>
</dbReference>
<evidence type="ECO:0000313" key="5">
    <source>
        <dbReference type="EMBL" id="KRX09181.1"/>
    </source>
</evidence>
<dbReference type="InParanoid" id="A0A0V0R3W9"/>
<evidence type="ECO:0000259" key="4">
    <source>
        <dbReference type="PROSITE" id="PS50892"/>
    </source>
</evidence>
<accession>A0A0V0R3W9</accession>
<dbReference type="Gene3D" id="3.30.450.50">
    <property type="entry name" value="Longin domain"/>
    <property type="match status" value="1"/>
</dbReference>